<evidence type="ECO:0000259" key="4">
    <source>
        <dbReference type="SMART" id="SM00848"/>
    </source>
</evidence>
<dbReference type="SUPFAM" id="SSF54001">
    <property type="entry name" value="Cysteine proteinases"/>
    <property type="match status" value="1"/>
</dbReference>
<name>A0A7S3GKW5_9EUKA</name>
<dbReference type="Gene3D" id="1.10.287.2250">
    <property type="match status" value="1"/>
</dbReference>
<dbReference type="InterPro" id="IPR013128">
    <property type="entry name" value="Peptidase_C1A"/>
</dbReference>
<dbReference type="AlphaFoldDB" id="A0A7S3GKW5"/>
<organism evidence="5">
    <name type="scientific">Palpitomonas bilix</name>
    <dbReference type="NCBI Taxonomy" id="652834"/>
    <lineage>
        <taxon>Eukaryota</taxon>
        <taxon>Eukaryota incertae sedis</taxon>
    </lineage>
</organism>
<dbReference type="InterPro" id="IPR000668">
    <property type="entry name" value="Peptidase_C1A_C"/>
</dbReference>
<evidence type="ECO:0000259" key="3">
    <source>
        <dbReference type="SMART" id="SM00645"/>
    </source>
</evidence>
<protein>
    <submittedName>
        <fullName evidence="5">Uncharacterized protein</fullName>
    </submittedName>
</protein>
<dbReference type="SMART" id="SM00645">
    <property type="entry name" value="Pept_C1"/>
    <property type="match status" value="1"/>
</dbReference>
<feature type="signal peptide" evidence="2">
    <location>
        <begin position="1"/>
        <end position="23"/>
    </location>
</feature>
<dbReference type="Gene3D" id="3.90.70.10">
    <property type="entry name" value="Cysteine proteinases"/>
    <property type="match status" value="1"/>
</dbReference>
<dbReference type="Pfam" id="PF00112">
    <property type="entry name" value="Peptidase_C1"/>
    <property type="match status" value="1"/>
</dbReference>
<proteinExistence type="inferred from homology"/>
<comment type="similarity">
    <text evidence="1">Belongs to the peptidase C1 family.</text>
</comment>
<feature type="chain" id="PRO_5031261355" evidence="2">
    <location>
        <begin position="24"/>
        <end position="281"/>
    </location>
</feature>
<dbReference type="InterPro" id="IPR038765">
    <property type="entry name" value="Papain-like_cys_pep_sf"/>
</dbReference>
<dbReference type="Pfam" id="PF08246">
    <property type="entry name" value="Inhibitor_I29"/>
    <property type="match status" value="1"/>
</dbReference>
<dbReference type="EMBL" id="HBIB01048324">
    <property type="protein sequence ID" value="CAE0269435.1"/>
    <property type="molecule type" value="Transcribed_RNA"/>
</dbReference>
<dbReference type="GO" id="GO:0008234">
    <property type="term" value="F:cysteine-type peptidase activity"/>
    <property type="evidence" value="ECO:0007669"/>
    <property type="project" value="InterPro"/>
</dbReference>
<gene>
    <name evidence="5" type="ORF">PBIL07802_LOCUS31788</name>
</gene>
<accession>A0A7S3GKW5</accession>
<feature type="domain" description="Peptidase C1A papain C-terminal" evidence="3">
    <location>
        <begin position="28"/>
        <end position="259"/>
    </location>
</feature>
<dbReference type="PANTHER" id="PTHR12411">
    <property type="entry name" value="CYSTEINE PROTEASE FAMILY C1-RELATED"/>
    <property type="match status" value="1"/>
</dbReference>
<evidence type="ECO:0000256" key="1">
    <source>
        <dbReference type="ARBA" id="ARBA00008455"/>
    </source>
</evidence>
<dbReference type="GO" id="GO:0006508">
    <property type="term" value="P:proteolysis"/>
    <property type="evidence" value="ECO:0007669"/>
    <property type="project" value="InterPro"/>
</dbReference>
<dbReference type="SMART" id="SM00848">
    <property type="entry name" value="Inhibitor_I29"/>
    <property type="match status" value="1"/>
</dbReference>
<dbReference type="InterPro" id="IPR025660">
    <property type="entry name" value="Pept_his_AS"/>
</dbReference>
<evidence type="ECO:0000256" key="2">
    <source>
        <dbReference type="SAM" id="SignalP"/>
    </source>
</evidence>
<dbReference type="PROSITE" id="PS00639">
    <property type="entry name" value="THIOL_PROTEASE_HIS"/>
    <property type="match status" value="1"/>
</dbReference>
<keyword evidence="2" id="KW-0732">Signal</keyword>
<feature type="domain" description="Cathepsin propeptide inhibitor" evidence="4">
    <location>
        <begin position="31"/>
        <end position="88"/>
    </location>
</feature>
<evidence type="ECO:0000313" key="5">
    <source>
        <dbReference type="EMBL" id="CAE0269435.1"/>
    </source>
</evidence>
<reference evidence="5" key="1">
    <citation type="submission" date="2021-01" db="EMBL/GenBank/DDBJ databases">
        <authorList>
            <person name="Corre E."/>
            <person name="Pelletier E."/>
            <person name="Niang G."/>
            <person name="Scheremetjew M."/>
            <person name="Finn R."/>
            <person name="Kale V."/>
            <person name="Holt S."/>
            <person name="Cochrane G."/>
            <person name="Meng A."/>
            <person name="Brown T."/>
            <person name="Cohen L."/>
        </authorList>
    </citation>
    <scope>NUCLEOTIDE SEQUENCE</scope>
    <source>
        <strain evidence="5">NIES-2562</strain>
    </source>
</reference>
<dbReference type="InterPro" id="IPR013201">
    <property type="entry name" value="Prot_inhib_I29"/>
</dbReference>
<sequence>MSGRVLTSLCLVLFCLSSTGVLADKPTREEFIDYCRDYDKVYASKAKADRRFSLFTDVYETVEAFNEAKERPFLMGYNVYSDLTEEEYRRKALSGSVVYKELADSLYENQEPLSPRIKYSLSWRNELENNDAFRRIYVRHMEAYARSARLPDLQCLKSGDEEALRAILLDTPVISAIDATNPTFRHYASGVFVEGDCDASMGGLNHGVLITGYGMDEELGEPYWEVKSFMDSSWGEGGYFKVARGSNVCGITTAACFPRDDLKKKTAEKLQNGPDTFNPAM</sequence>